<protein>
    <submittedName>
        <fullName evidence="2">Uncharacterized protein</fullName>
    </submittedName>
</protein>
<evidence type="ECO:0000256" key="1">
    <source>
        <dbReference type="SAM" id="MobiDB-lite"/>
    </source>
</evidence>
<dbReference type="AlphaFoldDB" id="A0A7W7CB76"/>
<evidence type="ECO:0000313" key="3">
    <source>
        <dbReference type="Proteomes" id="UP000533598"/>
    </source>
</evidence>
<keyword evidence="3" id="KW-1185">Reference proteome</keyword>
<organism evidence="2 3">
    <name type="scientific">Crossiella cryophila</name>
    <dbReference type="NCBI Taxonomy" id="43355"/>
    <lineage>
        <taxon>Bacteria</taxon>
        <taxon>Bacillati</taxon>
        <taxon>Actinomycetota</taxon>
        <taxon>Actinomycetes</taxon>
        <taxon>Pseudonocardiales</taxon>
        <taxon>Pseudonocardiaceae</taxon>
        <taxon>Crossiella</taxon>
    </lineage>
</organism>
<gene>
    <name evidence="2" type="ORF">HNR67_004026</name>
</gene>
<evidence type="ECO:0000313" key="2">
    <source>
        <dbReference type="EMBL" id="MBB4677908.1"/>
    </source>
</evidence>
<reference evidence="2 3" key="1">
    <citation type="submission" date="2020-08" db="EMBL/GenBank/DDBJ databases">
        <title>Sequencing the genomes of 1000 actinobacteria strains.</title>
        <authorList>
            <person name="Klenk H.-P."/>
        </authorList>
    </citation>
    <scope>NUCLEOTIDE SEQUENCE [LARGE SCALE GENOMIC DNA]</scope>
    <source>
        <strain evidence="2 3">DSM 44230</strain>
    </source>
</reference>
<feature type="region of interest" description="Disordered" evidence="1">
    <location>
        <begin position="157"/>
        <end position="200"/>
    </location>
</feature>
<dbReference type="EMBL" id="JACHMH010000001">
    <property type="protein sequence ID" value="MBB4677908.1"/>
    <property type="molecule type" value="Genomic_DNA"/>
</dbReference>
<sequence>MPGERVQQTRPATPAPAPAPGLTRAWTPLGPIEVDGLGAVPLTGDKDRDEALEQIRATLSAAGHYTGFGRENSAVTAAHQRAGRWLAGVVTRHLVRVPTLRLVITGGGDPLATQRVQAVRAMLVSFGIANHLLRTQVDTAAGGSVRVGIDPLTFNSALTPPKPLPPAKAPLNKPPLVTKANQSGRSPVPAEGEASTSDSYAEAGKTVLKATLKLPEIASQVNQLKSTADRLKNEALNGLRADGWVAVGVVGGTMAGVTVYGMTQNKDLREFLLPKLLGLTVDLPSKWLPNGVSVTVGPQKLDLGLDLGSAIPALGKLGDPFRLKFNGSLEPGKDRPVDFQIGFTLEIDLTPRSTGAPR</sequence>
<proteinExistence type="predicted"/>
<feature type="compositionally biased region" description="Polar residues" evidence="1">
    <location>
        <begin position="1"/>
        <end position="10"/>
    </location>
</feature>
<dbReference type="Proteomes" id="UP000533598">
    <property type="component" value="Unassembled WGS sequence"/>
</dbReference>
<dbReference type="RefSeq" id="WP_185003794.1">
    <property type="nucleotide sequence ID" value="NZ_BAAAUI010000044.1"/>
</dbReference>
<feature type="region of interest" description="Disordered" evidence="1">
    <location>
        <begin position="1"/>
        <end position="22"/>
    </location>
</feature>
<name>A0A7W7CB76_9PSEU</name>
<comment type="caution">
    <text evidence="2">The sequence shown here is derived from an EMBL/GenBank/DDBJ whole genome shotgun (WGS) entry which is preliminary data.</text>
</comment>
<accession>A0A7W7CB76</accession>